<keyword evidence="2" id="KW-0408">Iron</keyword>
<comment type="similarity">
    <text evidence="1 2">Belongs to the iron/ascorbate-dependent oxidoreductase family.</text>
</comment>
<dbReference type="Pfam" id="PF03171">
    <property type="entry name" value="2OG-FeII_Oxy"/>
    <property type="match status" value="1"/>
</dbReference>
<sequence>MATLKEIPIIDISPYLDPSASQKARDRVAEQVKSACAQYGFLQIVGHGVPLEAQRDILKCCKTLFDLPVEEKEKLSLKNSPSRHGYERMKEQVLDKKALADDKEGFYIGKEEEYEKGFRQGPNQWPSLPHEAFRTPVTTYYHHMLSLARSLLEMLVLGLGHPISVLDSFTKDPVQNLKLLHYPPHTSKDPKQFGAGEHTDFGAITMLLQQPGKEGLQVYYAPDDEWLHVPSVEDRYVVNMGDLVQKWTKGAYRSTVHRVVNAAGDDRYSVPCFYEGNFAAKNPFDPSDESGETVEEHVRKKFDSSYGLK</sequence>
<feature type="domain" description="Fe2OG dioxygenase" evidence="4">
    <location>
        <begin position="170"/>
        <end position="276"/>
    </location>
</feature>
<name>A0ABR0F1D5_ZASCE</name>
<evidence type="ECO:0000256" key="2">
    <source>
        <dbReference type="RuleBase" id="RU003682"/>
    </source>
</evidence>
<dbReference type="PANTHER" id="PTHR47990">
    <property type="entry name" value="2-OXOGLUTARATE (2OG) AND FE(II)-DEPENDENT OXYGENASE SUPERFAMILY PROTEIN-RELATED"/>
    <property type="match status" value="1"/>
</dbReference>
<gene>
    <name evidence="5" type="ORF">PRZ48_001124</name>
</gene>
<keyword evidence="2" id="KW-0560">Oxidoreductase</keyword>
<dbReference type="EMBL" id="JAXOVC010000001">
    <property type="protein sequence ID" value="KAK4507389.1"/>
    <property type="molecule type" value="Genomic_DNA"/>
</dbReference>
<dbReference type="PROSITE" id="PS51471">
    <property type="entry name" value="FE2OG_OXY"/>
    <property type="match status" value="1"/>
</dbReference>
<reference evidence="5 6" key="1">
    <citation type="journal article" date="2023" name="G3 (Bethesda)">
        <title>A chromosome-level genome assembly of Zasmidium syzygii isolated from banana leaves.</title>
        <authorList>
            <person name="van Westerhoven A.C."/>
            <person name="Mehrabi R."/>
            <person name="Talebi R."/>
            <person name="Steentjes M.B.F."/>
            <person name="Corcolon B."/>
            <person name="Chong P.A."/>
            <person name="Kema G.H.J."/>
            <person name="Seidl M.F."/>
        </authorList>
    </citation>
    <scope>NUCLEOTIDE SEQUENCE [LARGE SCALE GENOMIC DNA]</scope>
    <source>
        <strain evidence="5 6">P124</strain>
    </source>
</reference>
<evidence type="ECO:0000313" key="5">
    <source>
        <dbReference type="EMBL" id="KAK4507389.1"/>
    </source>
</evidence>
<feature type="compositionally biased region" description="Basic and acidic residues" evidence="3">
    <location>
        <begin position="294"/>
        <end position="303"/>
    </location>
</feature>
<keyword evidence="2" id="KW-0479">Metal-binding</keyword>
<dbReference type="SUPFAM" id="SSF51197">
    <property type="entry name" value="Clavaminate synthase-like"/>
    <property type="match status" value="1"/>
</dbReference>
<comment type="caution">
    <text evidence="5">The sequence shown here is derived from an EMBL/GenBank/DDBJ whole genome shotgun (WGS) entry which is preliminary data.</text>
</comment>
<proteinExistence type="inferred from homology"/>
<dbReference type="InterPro" id="IPR027443">
    <property type="entry name" value="IPNS-like_sf"/>
</dbReference>
<keyword evidence="6" id="KW-1185">Reference proteome</keyword>
<dbReference type="InterPro" id="IPR005123">
    <property type="entry name" value="Oxoglu/Fe-dep_dioxygenase_dom"/>
</dbReference>
<protein>
    <recommendedName>
        <fullName evidence="4">Fe2OG dioxygenase domain-containing protein</fullName>
    </recommendedName>
</protein>
<evidence type="ECO:0000313" key="6">
    <source>
        <dbReference type="Proteomes" id="UP001305779"/>
    </source>
</evidence>
<evidence type="ECO:0000256" key="3">
    <source>
        <dbReference type="SAM" id="MobiDB-lite"/>
    </source>
</evidence>
<organism evidence="5 6">
    <name type="scientific">Zasmidium cellare</name>
    <name type="common">Wine cellar mold</name>
    <name type="synonym">Racodium cellare</name>
    <dbReference type="NCBI Taxonomy" id="395010"/>
    <lineage>
        <taxon>Eukaryota</taxon>
        <taxon>Fungi</taxon>
        <taxon>Dikarya</taxon>
        <taxon>Ascomycota</taxon>
        <taxon>Pezizomycotina</taxon>
        <taxon>Dothideomycetes</taxon>
        <taxon>Dothideomycetidae</taxon>
        <taxon>Mycosphaerellales</taxon>
        <taxon>Mycosphaerellaceae</taxon>
        <taxon>Zasmidium</taxon>
    </lineage>
</organism>
<dbReference type="Pfam" id="PF14226">
    <property type="entry name" value="DIOX_N"/>
    <property type="match status" value="1"/>
</dbReference>
<evidence type="ECO:0000259" key="4">
    <source>
        <dbReference type="PROSITE" id="PS51471"/>
    </source>
</evidence>
<dbReference type="InterPro" id="IPR050231">
    <property type="entry name" value="Iron_ascorbate_oxido_reductase"/>
</dbReference>
<dbReference type="Gene3D" id="2.60.120.330">
    <property type="entry name" value="B-lactam Antibiotic, Isopenicillin N Synthase, Chain"/>
    <property type="match status" value="1"/>
</dbReference>
<accession>A0ABR0F1D5</accession>
<dbReference type="Proteomes" id="UP001305779">
    <property type="component" value="Unassembled WGS sequence"/>
</dbReference>
<dbReference type="InterPro" id="IPR044861">
    <property type="entry name" value="IPNS-like_FE2OG_OXY"/>
</dbReference>
<evidence type="ECO:0000256" key="1">
    <source>
        <dbReference type="ARBA" id="ARBA00008056"/>
    </source>
</evidence>
<dbReference type="InterPro" id="IPR026992">
    <property type="entry name" value="DIOX_N"/>
</dbReference>
<feature type="region of interest" description="Disordered" evidence="3">
    <location>
        <begin position="284"/>
        <end position="309"/>
    </location>
</feature>